<dbReference type="GO" id="GO:0005737">
    <property type="term" value="C:cytoplasm"/>
    <property type="evidence" value="ECO:0007669"/>
    <property type="project" value="TreeGrafter"/>
</dbReference>
<evidence type="ECO:0000256" key="3">
    <source>
        <dbReference type="SAM" id="MobiDB-lite"/>
    </source>
</evidence>
<keyword evidence="4" id="KW-1133">Transmembrane helix</keyword>
<evidence type="ECO:0000313" key="7">
    <source>
        <dbReference type="Proteomes" id="UP000187283"/>
    </source>
</evidence>
<name>A0A1R1Y5S7_9FUNG</name>
<feature type="compositionally biased region" description="Low complexity" evidence="3">
    <location>
        <begin position="618"/>
        <end position="630"/>
    </location>
</feature>
<feature type="coiled-coil region" evidence="2">
    <location>
        <begin position="922"/>
        <end position="1002"/>
    </location>
</feature>
<comment type="caution">
    <text evidence="6">The sequence shown here is derived from an EMBL/GenBank/DDBJ whole genome shotgun (WGS) entry which is preliminary data.</text>
</comment>
<accession>A0A1R1Y5S7</accession>
<dbReference type="AlphaFoldDB" id="A0A1R1Y5S7"/>
<feature type="domain" description="Actin interacting protein 3 C-terminal" evidence="5">
    <location>
        <begin position="879"/>
        <end position="1247"/>
    </location>
</feature>
<dbReference type="SMART" id="SM00806">
    <property type="entry name" value="AIP3"/>
    <property type="match status" value="1"/>
</dbReference>
<feature type="compositionally biased region" description="Polar residues" evidence="3">
    <location>
        <begin position="38"/>
        <end position="70"/>
    </location>
</feature>
<sequence length="1260" mass="142318">MKSLQSILGRNKSSSSVNSEVPDKKNSSIPKHKKSFGFNFSNKSEGSSIKSPTIRSPLSIFNNRNSSTNSTVQFSKSFTFSNAKDTNGKYDNQSTKGTNTKIKKPQTLQTEYLGKSSSEPKSTKLARKGSKKNFFAAGTNSSFSVISEKTSISQASSPNEIKPKIYYDSMYNVISSNDPNFQPSKNDPNMKNNFGVQHIENASFETLSNNYAPVALNKPSQEPNNHEYNTKSLAKGSLNIKNLGLKPSKDVFDSHEEIYTFKIGDTHYTDNSKKDIFDNPVSNFQSNALTPKSIKSPLLSKISPPTVLKHGNSNIGLSSNPSIPHASSVKPYAAKDVKKFENKFLPKKNSPDQEVASFKNQNSRLAVSTNPQHGLKNDSPQSLSFKSKNNIFFDHSRVTNNSTLNPLAPKTYSTKANILLLRIIIIFFFALNANNIFFLIKLENGSNKNASSTNQKQKQSPLLYSEQDKDSVRRIKPQTNLGAPNKTSNIKNLKLTSGSPSSPNLPKPNDYIKEKPFIKSPEVTFSLQNHPLSPLPSLPTPTLIKKASSIQIKRLSALPLSKNRSKTFNENNSSDINSSSEKMNSFITIPKVNENRSIISISTPKNNEKISIISISSPKSNENSSIISISKPRESNTRNSKINSTNFDQQIPESLAGRLSEGDSSNTANSAELYYEDSLFDQGYDRLNYLSDEPLALENSFELIAKKNSRKMYNSVDFPVNLSKIEQKNTLSALFKNNNYAIREPNNKNSPLIKNLTLNLADNIKHASLNKKPSRLVLLNLFLENFPEFDLMPEVYSSNVYPKLMIWNASVNSFVELIDFSFITSYSVLKWVSKHTPKRKLLINKDLPSPETPRNDEAIIHLKQELEYIQKQINSLPDKISRKLTDFNEANFRRHETLISQNSIELEKRDIQLATIPEVIQDSAAQKELAKLEKQHEKAKSKIGRLEAELNYIQTQLDETTNELEKEKDKSKSNIESLNSKIASLNEELIKSNKKIETLKKNKPESPQLNDSKGISQKKLVIASQKNEFKKGYNSLGRHIEDLELLVNELRKDVVVRGSNPTFKLIDSTKSDLIKLQTNGDNLKEKIDNAKIEWKKLWELELQNIIEEQTFIKHVSSELDILLSDSVTLQEMLETIEMRMESKNDTSEFSIGMSDEKFAKLMQLGGYEDEAEIEYAKSAVLEEITRTNIDHEKRLDAINQSERIRKLDLRSRTTDFQEELAYVVNKHKKSIPRSVEELEKSREEKEKVVMMDMLSSFNKN</sequence>
<evidence type="ECO:0000256" key="4">
    <source>
        <dbReference type="SAM" id="Phobius"/>
    </source>
</evidence>
<feature type="region of interest" description="Disordered" evidence="3">
    <location>
        <begin position="447"/>
        <end position="513"/>
    </location>
</feature>
<reference evidence="6 7" key="1">
    <citation type="submission" date="2017-01" db="EMBL/GenBank/DDBJ databases">
        <authorList>
            <person name="Mah S.A."/>
            <person name="Swanson W.J."/>
            <person name="Moy G.W."/>
            <person name="Vacquier V.D."/>
        </authorList>
    </citation>
    <scope>NUCLEOTIDE SEQUENCE [LARGE SCALE GENOMIC DNA]</scope>
    <source>
        <strain evidence="6 7">GSMNP</strain>
    </source>
</reference>
<dbReference type="GO" id="GO:0030010">
    <property type="term" value="P:establishment of cell polarity"/>
    <property type="evidence" value="ECO:0007669"/>
    <property type="project" value="TreeGrafter"/>
</dbReference>
<evidence type="ECO:0000259" key="5">
    <source>
        <dbReference type="SMART" id="SM00806"/>
    </source>
</evidence>
<dbReference type="PANTHER" id="PTHR22741">
    <property type="entry name" value="P140CAP/SNIP-RELATED"/>
    <property type="match status" value="1"/>
</dbReference>
<dbReference type="Gene3D" id="1.20.58.1540">
    <property type="entry name" value="Actin interacting protein 3, C-terminal domain"/>
    <property type="match status" value="1"/>
</dbReference>
<feature type="compositionally biased region" description="Polar residues" evidence="3">
    <location>
        <begin position="447"/>
        <end position="462"/>
    </location>
</feature>
<gene>
    <name evidence="6" type="ORF">AYI70_g3008</name>
</gene>
<dbReference type="STRING" id="133412.A0A1R1Y5S7"/>
<keyword evidence="4" id="KW-0812">Transmembrane</keyword>
<dbReference type="EMBL" id="LSSN01000810">
    <property type="protein sequence ID" value="OMJ22243.1"/>
    <property type="molecule type" value="Genomic_DNA"/>
</dbReference>
<dbReference type="InterPro" id="IPR005613">
    <property type="entry name" value="AIP3_C"/>
</dbReference>
<proteinExistence type="predicted"/>
<evidence type="ECO:0000256" key="2">
    <source>
        <dbReference type="SAM" id="Coils"/>
    </source>
</evidence>
<feature type="region of interest" description="Disordered" evidence="3">
    <location>
        <begin position="618"/>
        <end position="650"/>
    </location>
</feature>
<keyword evidence="4" id="KW-0472">Membrane</keyword>
<dbReference type="InterPro" id="IPR051825">
    <property type="entry name" value="SRCIN1"/>
</dbReference>
<dbReference type="InterPro" id="IPR022782">
    <property type="entry name" value="AIP3-like_C"/>
</dbReference>
<dbReference type="Pfam" id="PF03915">
    <property type="entry name" value="AIP3"/>
    <property type="match status" value="1"/>
</dbReference>
<dbReference type="GO" id="GO:0051286">
    <property type="term" value="C:cell tip"/>
    <property type="evidence" value="ECO:0007669"/>
    <property type="project" value="TreeGrafter"/>
</dbReference>
<keyword evidence="7" id="KW-1185">Reference proteome</keyword>
<dbReference type="PANTHER" id="PTHR22741:SF10">
    <property type="entry name" value="COILED-COIL DOMAIN-CONTAINING PROTEIN CG32809"/>
    <property type="match status" value="1"/>
</dbReference>
<evidence type="ECO:0000256" key="1">
    <source>
        <dbReference type="ARBA" id="ARBA00023054"/>
    </source>
</evidence>
<protein>
    <submittedName>
        <fullName evidence="6">Bud site selection protein 6</fullName>
    </submittedName>
</protein>
<evidence type="ECO:0000313" key="6">
    <source>
        <dbReference type="EMBL" id="OMJ22243.1"/>
    </source>
</evidence>
<feature type="region of interest" description="Disordered" evidence="3">
    <location>
        <begin position="83"/>
        <end position="104"/>
    </location>
</feature>
<keyword evidence="1 2" id="KW-0175">Coiled coil</keyword>
<dbReference type="OrthoDB" id="783096at2759"/>
<feature type="coiled-coil region" evidence="2">
    <location>
        <begin position="1033"/>
        <end position="1093"/>
    </location>
</feature>
<feature type="compositionally biased region" description="Polar residues" evidence="3">
    <location>
        <begin position="1"/>
        <end position="19"/>
    </location>
</feature>
<feature type="transmembrane region" description="Helical" evidence="4">
    <location>
        <begin position="419"/>
        <end position="440"/>
    </location>
</feature>
<feature type="compositionally biased region" description="Polar residues" evidence="3">
    <location>
        <begin position="637"/>
        <end position="650"/>
    </location>
</feature>
<dbReference type="GO" id="GO:0005519">
    <property type="term" value="F:cytoskeletal regulatory protein binding"/>
    <property type="evidence" value="ECO:0007669"/>
    <property type="project" value="InterPro"/>
</dbReference>
<organism evidence="6 7">
    <name type="scientific">Smittium culicis</name>
    <dbReference type="NCBI Taxonomy" id="133412"/>
    <lineage>
        <taxon>Eukaryota</taxon>
        <taxon>Fungi</taxon>
        <taxon>Fungi incertae sedis</taxon>
        <taxon>Zoopagomycota</taxon>
        <taxon>Kickxellomycotina</taxon>
        <taxon>Harpellomycetes</taxon>
        <taxon>Harpellales</taxon>
        <taxon>Legeriomycetaceae</taxon>
        <taxon>Smittium</taxon>
    </lineage>
</organism>
<dbReference type="Proteomes" id="UP000187283">
    <property type="component" value="Unassembled WGS sequence"/>
</dbReference>
<feature type="region of interest" description="Disordered" evidence="3">
    <location>
        <begin position="1"/>
        <end position="70"/>
    </location>
</feature>
<feature type="compositionally biased region" description="Polar residues" evidence="3">
    <location>
        <begin position="477"/>
        <end position="504"/>
    </location>
</feature>